<protein>
    <submittedName>
        <fullName evidence="2">Potassium transporter TrkA</fullName>
    </submittedName>
</protein>
<dbReference type="AlphaFoldDB" id="A0A0L7AX00"/>
<dbReference type="Gene3D" id="3.30.70.1450">
    <property type="entry name" value="Regulator of K+ conductance, C-terminal domain"/>
    <property type="match status" value="1"/>
</dbReference>
<proteinExistence type="predicted"/>
<name>A0A0L7AX00_BIFBR</name>
<reference evidence="2 3" key="1">
    <citation type="journal article" date="2015" name="Int J Genomics">
        <title>Comparative Genomics Revealed Genetic Diversity and Species/Strain-Level Differences in Carbohydrate Metabolism of Three Probiotic Bifidobacterial Species.</title>
        <authorList>
            <person name="Odamaki T."/>
            <person name="Horigome A."/>
            <person name="Sugahara H."/>
            <person name="Hashikura N."/>
            <person name="Minami J."/>
            <person name="Xiao J.Z."/>
            <person name="Abe F."/>
        </authorList>
    </citation>
    <scope>NUCLEOTIDE SEQUENCE [LARGE SCALE GENOMIC DNA]</scope>
    <source>
        <strain evidence="2 3">MCC 1128</strain>
    </source>
</reference>
<dbReference type="Pfam" id="PF02080">
    <property type="entry name" value="TrkA_C"/>
    <property type="match status" value="1"/>
</dbReference>
<evidence type="ECO:0000313" key="2">
    <source>
        <dbReference type="EMBL" id="KOA39747.1"/>
    </source>
</evidence>
<comment type="caution">
    <text evidence="2">The sequence shown here is derived from an EMBL/GenBank/DDBJ whole genome shotgun (WGS) entry which is preliminary data.</text>
</comment>
<dbReference type="InterPro" id="IPR006037">
    <property type="entry name" value="RCK_C"/>
</dbReference>
<sequence length="140" mass="15505">MSVEASVTITGNLLDAGISDLWAKSVSQKHARILQRIGAHHIINAETDAGKRVGHLVAGNYLDYIEIDGPYNVVKIHTPLYAVGRNIEDVQVHDKYGVTVVGIKAPGKEFQYGSKELIMHRNDELIIMGKQDQIDRFIQG</sequence>
<gene>
    <name evidence="2" type="ORF">BBM1128_08300</name>
</gene>
<dbReference type="InterPro" id="IPR036721">
    <property type="entry name" value="RCK_C_sf"/>
</dbReference>
<accession>A0A0L7AX00</accession>
<dbReference type="GO" id="GO:0006813">
    <property type="term" value="P:potassium ion transport"/>
    <property type="evidence" value="ECO:0007669"/>
    <property type="project" value="InterPro"/>
</dbReference>
<evidence type="ECO:0000259" key="1">
    <source>
        <dbReference type="PROSITE" id="PS51202"/>
    </source>
</evidence>
<dbReference type="SUPFAM" id="SSF116726">
    <property type="entry name" value="TrkA C-terminal domain-like"/>
    <property type="match status" value="1"/>
</dbReference>
<evidence type="ECO:0000313" key="3">
    <source>
        <dbReference type="Proteomes" id="UP000037193"/>
    </source>
</evidence>
<dbReference type="PATRIC" id="fig|1365965.3.peg.1665"/>
<feature type="domain" description="RCK C-terminal" evidence="1">
    <location>
        <begin position="59"/>
        <end position="140"/>
    </location>
</feature>
<dbReference type="GO" id="GO:0008324">
    <property type="term" value="F:monoatomic cation transmembrane transporter activity"/>
    <property type="evidence" value="ECO:0007669"/>
    <property type="project" value="InterPro"/>
</dbReference>
<organism evidence="2 3">
    <name type="scientific">Bifidobacterium breve MCC 1128</name>
    <dbReference type="NCBI Taxonomy" id="1365965"/>
    <lineage>
        <taxon>Bacteria</taxon>
        <taxon>Bacillati</taxon>
        <taxon>Actinomycetota</taxon>
        <taxon>Actinomycetes</taxon>
        <taxon>Bifidobacteriales</taxon>
        <taxon>Bifidobacteriaceae</taxon>
        <taxon>Bifidobacterium</taxon>
    </lineage>
</organism>
<dbReference type="PROSITE" id="PS51202">
    <property type="entry name" value="RCK_C"/>
    <property type="match status" value="1"/>
</dbReference>
<dbReference type="Proteomes" id="UP000037193">
    <property type="component" value="Unassembled WGS sequence"/>
</dbReference>
<dbReference type="EMBL" id="AVQD01000013">
    <property type="protein sequence ID" value="KOA39747.1"/>
    <property type="molecule type" value="Genomic_DNA"/>
</dbReference>